<keyword evidence="2" id="KW-1185">Reference proteome</keyword>
<accession>A0A1H5SFB8</accession>
<dbReference type="Proteomes" id="UP000185739">
    <property type="component" value="Chromosome"/>
</dbReference>
<dbReference type="STRING" id="96773.Tchl_1985"/>
<proteinExistence type="predicted"/>
<dbReference type="EMBL" id="CP018839">
    <property type="protein sequence ID" value="APR04832.1"/>
    <property type="molecule type" value="Genomic_DNA"/>
</dbReference>
<evidence type="ECO:0000313" key="2">
    <source>
        <dbReference type="Proteomes" id="UP000185739"/>
    </source>
</evidence>
<dbReference type="OrthoDB" id="8912069at2"/>
<dbReference type="AlphaFoldDB" id="A0A1H5SFB8"/>
<sequence length="235" mass="27149">MDRRTFLKALASFGASIALPLDLATASDSEVDTAWTEAAKTWDLFEVGEFRTLWYANFEEPTTRYEAYGFGDASDVDISMIENNWCLSEPVKDLYREYLLEEEPELDEETLDERVEDEWLEWCQQASGTDRTNIRWIIDDWLSEAPNPCQEWEHYYKTGDAQGAAYDRFLREDPELMEALGIVVIEGDCPGSSYYAAELHTGVEEANRIAAERGWTIRFVYDGEDIVRYDRKPVV</sequence>
<protein>
    <submittedName>
        <fullName evidence="1">Uncharacterized protein</fullName>
    </submittedName>
</protein>
<evidence type="ECO:0000313" key="1">
    <source>
        <dbReference type="EMBL" id="APR04832.1"/>
    </source>
</evidence>
<name>A0A1H5SFB8_9RHOO</name>
<dbReference type="RefSeq" id="WP_075148260.1">
    <property type="nucleotide sequence ID" value="NZ_CP018839.1"/>
</dbReference>
<gene>
    <name evidence="1" type="ORF">Tchl_1985</name>
</gene>
<reference evidence="1 2" key="1">
    <citation type="submission" date="2016-12" db="EMBL/GenBank/DDBJ databases">
        <title>Complete genome sequence of Thauera chlorobenzoica, a Betaproteobacterium degrading haloaromatics anaerobically to CO2 and halides.</title>
        <authorList>
            <person name="Goris T."/>
            <person name="Mergelsberg M."/>
            <person name="Boll M."/>
        </authorList>
    </citation>
    <scope>NUCLEOTIDE SEQUENCE [LARGE SCALE GENOMIC DNA]</scope>
    <source>
        <strain evidence="1 2">3CB1</strain>
    </source>
</reference>
<dbReference type="KEGG" id="tcl:Tchl_1985"/>
<organism evidence="1 2">
    <name type="scientific">Thauera chlorobenzoica</name>
    <dbReference type="NCBI Taxonomy" id="96773"/>
    <lineage>
        <taxon>Bacteria</taxon>
        <taxon>Pseudomonadati</taxon>
        <taxon>Pseudomonadota</taxon>
        <taxon>Betaproteobacteria</taxon>
        <taxon>Rhodocyclales</taxon>
        <taxon>Zoogloeaceae</taxon>
        <taxon>Thauera</taxon>
    </lineage>
</organism>